<dbReference type="GO" id="GO:0070006">
    <property type="term" value="F:metalloaminopeptidase activity"/>
    <property type="evidence" value="ECO:0007669"/>
    <property type="project" value="InterPro"/>
</dbReference>
<dbReference type="SUPFAM" id="SSF55920">
    <property type="entry name" value="Creatinase/aminopeptidase"/>
    <property type="match status" value="1"/>
</dbReference>
<dbReference type="EMBL" id="CP006905">
    <property type="protein sequence ID" value="AIY84385.1"/>
    <property type="molecule type" value="Genomic_DNA"/>
</dbReference>
<evidence type="ECO:0000256" key="2">
    <source>
        <dbReference type="ARBA" id="ARBA00022723"/>
    </source>
</evidence>
<dbReference type="PANTHER" id="PTHR43763">
    <property type="entry name" value="XAA-PRO AMINOPEPTIDASE 1"/>
    <property type="match status" value="1"/>
</dbReference>
<dbReference type="FunFam" id="3.90.230.10:FF:000009">
    <property type="entry name" value="xaa-Pro aminopeptidase 2"/>
    <property type="match status" value="1"/>
</dbReference>
<feature type="domain" description="Creatinase N-terminal" evidence="5">
    <location>
        <begin position="6"/>
        <end position="131"/>
    </location>
</feature>
<dbReference type="InterPro" id="IPR000587">
    <property type="entry name" value="Creatinase_N"/>
</dbReference>
<reference evidence="7 8" key="1">
    <citation type="journal article" date="2015" name="Infect. Genet. Evol.">
        <title>Genomic sequences of six botulinum neurotoxin-producing strains representing three clostridial species illustrate the mobility and diversity of botulinum neurotoxin genes.</title>
        <authorList>
            <person name="Smith T.J."/>
            <person name="Hill K.K."/>
            <person name="Xie G."/>
            <person name="Foley B.T."/>
            <person name="Williamson C.H."/>
            <person name="Foster J.T."/>
            <person name="Johnson S.L."/>
            <person name="Chertkov O."/>
            <person name="Teshima H."/>
            <person name="Gibbons H.S."/>
            <person name="Johnsky L.A."/>
            <person name="Karavis M.A."/>
            <person name="Smith L.A."/>
        </authorList>
    </citation>
    <scope>NUCLEOTIDE SEQUENCE [LARGE SCALE GENOMIC DNA]</scope>
    <source>
        <strain evidence="7">Sullivan</strain>
    </source>
</reference>
<dbReference type="Pfam" id="PF16188">
    <property type="entry name" value="Peptidase_M24_C"/>
    <property type="match status" value="1"/>
</dbReference>
<dbReference type="InterPro" id="IPR033740">
    <property type="entry name" value="Pept_M24B"/>
</dbReference>
<dbReference type="InterPro" id="IPR036005">
    <property type="entry name" value="Creatinase/aminopeptidase-like"/>
</dbReference>
<gene>
    <name evidence="7" type="ORF">U729_1216</name>
</gene>
<dbReference type="InterPro" id="IPR032416">
    <property type="entry name" value="Peptidase_M24_C"/>
</dbReference>
<accession>A0A0A7FZP7</accession>
<evidence type="ECO:0000256" key="3">
    <source>
        <dbReference type="ARBA" id="ARBA00022801"/>
    </source>
</evidence>
<dbReference type="CDD" id="cd01085">
    <property type="entry name" value="APP"/>
    <property type="match status" value="1"/>
</dbReference>
<dbReference type="InterPro" id="IPR000994">
    <property type="entry name" value="Pept_M24"/>
</dbReference>
<feature type="domain" description="Peptidase M24 C-terminal" evidence="6">
    <location>
        <begin position="531"/>
        <end position="591"/>
    </location>
</feature>
<evidence type="ECO:0000259" key="6">
    <source>
        <dbReference type="Pfam" id="PF16188"/>
    </source>
</evidence>
<dbReference type="InterPro" id="IPR029149">
    <property type="entry name" value="Creatin/AminoP/Spt16_N"/>
</dbReference>
<dbReference type="OrthoDB" id="9806388at2"/>
<evidence type="ECO:0000259" key="4">
    <source>
        <dbReference type="Pfam" id="PF00557"/>
    </source>
</evidence>
<dbReference type="FunFam" id="3.40.350.10:FF:000003">
    <property type="entry name" value="Xaa-pro aminopeptidase P"/>
    <property type="match status" value="1"/>
</dbReference>
<dbReference type="AlphaFoldDB" id="A0A0A7FZP7"/>
<dbReference type="RefSeq" id="WP_039312518.1">
    <property type="nucleotide sequence ID" value="NZ_CP006905.1"/>
</dbReference>
<comment type="similarity">
    <text evidence="1">Belongs to the peptidase M24B family.</text>
</comment>
<name>A0A0A7FZP7_9CLOT</name>
<dbReference type="GO" id="GO:0005737">
    <property type="term" value="C:cytoplasm"/>
    <property type="evidence" value="ECO:0007669"/>
    <property type="project" value="UniProtKB-ARBA"/>
</dbReference>
<dbReference type="Pfam" id="PF00557">
    <property type="entry name" value="Peptidase_M24"/>
    <property type="match status" value="1"/>
</dbReference>
<dbReference type="Pfam" id="PF16189">
    <property type="entry name" value="Creatinase_N_2"/>
    <property type="match status" value="1"/>
</dbReference>
<keyword evidence="3" id="KW-0378">Hydrolase</keyword>
<dbReference type="InterPro" id="IPR050422">
    <property type="entry name" value="X-Pro_aminopeptidase_P"/>
</dbReference>
<dbReference type="GO" id="GO:0046872">
    <property type="term" value="F:metal ion binding"/>
    <property type="evidence" value="ECO:0007669"/>
    <property type="project" value="UniProtKB-KW"/>
</dbReference>
<dbReference type="SUPFAM" id="SSF53092">
    <property type="entry name" value="Creatinase/prolidase N-terminal domain"/>
    <property type="match status" value="2"/>
</dbReference>
<dbReference type="KEGG" id="cbv:U729_1216"/>
<evidence type="ECO:0000313" key="8">
    <source>
        <dbReference type="Proteomes" id="UP000030635"/>
    </source>
</evidence>
<evidence type="ECO:0000256" key="1">
    <source>
        <dbReference type="ARBA" id="ARBA00008766"/>
    </source>
</evidence>
<proteinExistence type="inferred from homology"/>
<keyword evidence="2" id="KW-0479">Metal-binding</keyword>
<dbReference type="PANTHER" id="PTHR43763:SF6">
    <property type="entry name" value="XAA-PRO AMINOPEPTIDASE 1"/>
    <property type="match status" value="1"/>
</dbReference>
<dbReference type="Proteomes" id="UP000030635">
    <property type="component" value="Chromosome"/>
</dbReference>
<dbReference type="Gene3D" id="3.90.230.10">
    <property type="entry name" value="Creatinase/methionine aminopeptidase superfamily"/>
    <property type="match status" value="1"/>
</dbReference>
<feature type="domain" description="Peptidase M24" evidence="4">
    <location>
        <begin position="307"/>
        <end position="522"/>
    </location>
</feature>
<organism evidence="7 8">
    <name type="scientific">Clostridium baratii str. Sullivan</name>
    <dbReference type="NCBI Taxonomy" id="1415775"/>
    <lineage>
        <taxon>Bacteria</taxon>
        <taxon>Bacillati</taxon>
        <taxon>Bacillota</taxon>
        <taxon>Clostridia</taxon>
        <taxon>Eubacteriales</taxon>
        <taxon>Clostridiaceae</taxon>
        <taxon>Clostridium</taxon>
    </lineage>
</organism>
<protein>
    <submittedName>
        <fullName evidence="7">Metallopeptidase M24 family protein</fullName>
    </submittedName>
</protein>
<dbReference type="HOGENOM" id="CLU_011781_2_4_9"/>
<keyword evidence="8" id="KW-1185">Reference proteome</keyword>
<dbReference type="STRING" id="1561.NPD11_1785"/>
<dbReference type="Gene3D" id="3.40.350.10">
    <property type="entry name" value="Creatinase/prolidase N-terminal domain"/>
    <property type="match status" value="2"/>
</dbReference>
<dbReference type="eggNOG" id="COG0006">
    <property type="taxonomic scope" value="Bacteria"/>
</dbReference>
<evidence type="ECO:0000259" key="5">
    <source>
        <dbReference type="Pfam" id="PF01321"/>
    </source>
</evidence>
<dbReference type="Pfam" id="PF01321">
    <property type="entry name" value="Creatinase_N"/>
    <property type="match status" value="1"/>
</dbReference>
<sequence length="591" mass="67818">MKVIERIESLRKLMIERNIDYVIIPSSDAHQSEYVSDYYKGREYISGFTGSAGTVLIGLNEGILWTDGRYFIQAENELKGSGIKLFKMRIPGWPTLEEWIFENVKSGETIAFDGKVVSLEQYKEIKNIAKEKSINLKIDEDLLELIWSDRPNLPSENIFIHDIIYCGKSAKEKIEEVRNYMRKKEVLNYVISSLDDIAWLYNIRGNDVHCNPVVISYAIITLNNAYLYIDKRKVSEKVSEVLSNEGIEIKDYNEIKQGINDLKDSVLIDPERVSAFIYENIDKNLKVVQDTNITTNLKAVKNNIEIENLKKCQVRDGVAMVKFIKWLKENLGKIEISEISASDKLTEFRSNGELFKGISFDTIAGHKEHGAMMHYFPTKESDYKLESKGFLLIDSGGQYLDGTTDITRTIVLGELTEEERRDFTLVLKGHISLMNTKFLKGTSGSNIDIKAREPLWKEGIDYKCGTGHGVGFFLNVHEGPQRISPIPNNISLEPGMILTNEPGIYREGKHGIRTENTMLVVEDISSKEFGEFYKFEVISLCPIDLKGIEVSLLNKEEKEWINDYHKWVFDTLCPYLNEEEKEFLRIETKEI</sequence>
<evidence type="ECO:0000313" key="7">
    <source>
        <dbReference type="EMBL" id="AIY84385.1"/>
    </source>
</evidence>